<evidence type="ECO:0000313" key="4">
    <source>
        <dbReference type="Proteomes" id="UP000432715"/>
    </source>
</evidence>
<accession>A0A6I0F5T8</accession>
<dbReference type="AlphaFoldDB" id="A0A6I0F5T8"/>
<dbReference type="RefSeq" id="WP_151862268.1">
    <property type="nucleotide sequence ID" value="NZ_WBZC01000071.1"/>
</dbReference>
<sequence length="473" mass="54836">MSRERLKTIVLSILVIMSILLTHQIWLYSPNEVLTSKALSNKSHTLEIRENIISPKRIILGFGGGIQSGFSTILSHNEMEEVWQYSRRVLEDYFILEPEITEISAEDYTEYMGLRHVELEFGDNISSVLVSSIFNNIDSKIVRNIREINKILIPSINKGSIFIVGKDNNTFEIKLKDYVEDKSINDFMIEYEANGFIKYYRLFSFVDNYTLMPPNFYTQLPKLTVESVLDVEKDQVLQHQTEIFFDRNLDFVRIIKETNGAVVFLYGYGEKTLRISPTGRLEYNEEISNESSTNVIAALDTAIDFIDSHGVIPKTAYLAEAKQIKKGNSSGYYFGFNYFIDGYPVAISSKNMKYPIEIEVFGNCISSYKSFVRTPMLLPNITRLEPIRPPHKVIESNIDIFEIDTVKDGNLLEEMNKNNEILRRINSIQMVYFDTMEEKRRQIVVPAWQIKVNNQVYYFDSYKGQLLYKEAFN</sequence>
<name>A0A6I0F5T8_9FIRM</name>
<proteinExistence type="predicted"/>
<keyword evidence="1" id="KW-0472">Membrane</keyword>
<feature type="transmembrane region" description="Helical" evidence="1">
    <location>
        <begin position="9"/>
        <end position="28"/>
    </location>
</feature>
<evidence type="ECO:0000256" key="1">
    <source>
        <dbReference type="SAM" id="Phobius"/>
    </source>
</evidence>
<dbReference type="Proteomes" id="UP000432715">
    <property type="component" value="Unassembled WGS sequence"/>
</dbReference>
<comment type="caution">
    <text evidence="3">The sequence shown here is derived from an EMBL/GenBank/DDBJ whole genome shotgun (WGS) entry which is preliminary data.</text>
</comment>
<evidence type="ECO:0000313" key="3">
    <source>
        <dbReference type="EMBL" id="KAB3530209.1"/>
    </source>
</evidence>
<dbReference type="Gene3D" id="3.30.310.160">
    <property type="entry name" value="YycH protein, domain 2"/>
    <property type="match status" value="1"/>
</dbReference>
<feature type="domain" description="Regulatory protein YycH" evidence="2">
    <location>
        <begin position="4"/>
        <end position="358"/>
    </location>
</feature>
<protein>
    <recommendedName>
        <fullName evidence="2">Regulatory protein YycH domain-containing protein</fullName>
    </recommendedName>
</protein>
<gene>
    <name evidence="3" type="ORF">F8154_14150</name>
</gene>
<organism evidence="3 4">
    <name type="scientific">Alkaliphilus pronyensis</name>
    <dbReference type="NCBI Taxonomy" id="1482732"/>
    <lineage>
        <taxon>Bacteria</taxon>
        <taxon>Bacillati</taxon>
        <taxon>Bacillota</taxon>
        <taxon>Clostridia</taxon>
        <taxon>Peptostreptococcales</taxon>
        <taxon>Natronincolaceae</taxon>
        <taxon>Alkaliphilus</taxon>
    </lineage>
</organism>
<dbReference type="OrthoDB" id="1696612at2"/>
<dbReference type="Pfam" id="PF07435">
    <property type="entry name" value="YycH"/>
    <property type="match status" value="1"/>
</dbReference>
<dbReference type="EMBL" id="WBZC01000071">
    <property type="protein sequence ID" value="KAB3530209.1"/>
    <property type="molecule type" value="Genomic_DNA"/>
</dbReference>
<keyword evidence="4" id="KW-1185">Reference proteome</keyword>
<keyword evidence="1" id="KW-0812">Transmembrane</keyword>
<dbReference type="InterPro" id="IPR009996">
    <property type="entry name" value="YycH"/>
</dbReference>
<keyword evidence="1" id="KW-1133">Transmembrane helix</keyword>
<reference evidence="3 4" key="1">
    <citation type="submission" date="2019-10" db="EMBL/GenBank/DDBJ databases">
        <title>Alkaliphilus serpentinus sp. nov. and Alkaliphilus pronyensis sp. nov., two novel anaerobic alkaliphilic species isolated from the serpentinized-hosted hydrothermal field of the Prony Bay (New Caledonia).</title>
        <authorList>
            <person name="Postec A."/>
        </authorList>
    </citation>
    <scope>NUCLEOTIDE SEQUENCE [LARGE SCALE GENOMIC DNA]</scope>
    <source>
        <strain evidence="3 4">LacV</strain>
    </source>
</reference>
<evidence type="ECO:0000259" key="2">
    <source>
        <dbReference type="Pfam" id="PF07435"/>
    </source>
</evidence>
<dbReference type="InterPro" id="IPR042274">
    <property type="entry name" value="YycH/YycI_2"/>
</dbReference>